<keyword evidence="16" id="KW-1185">Reference proteome</keyword>
<evidence type="ECO:0000256" key="13">
    <source>
        <dbReference type="SAM" id="SignalP"/>
    </source>
</evidence>
<evidence type="ECO:0000256" key="12">
    <source>
        <dbReference type="PROSITE-ProRule" id="PRU00122"/>
    </source>
</evidence>
<evidence type="ECO:0000256" key="5">
    <source>
        <dbReference type="ARBA" id="ARBA00022729"/>
    </source>
</evidence>
<dbReference type="STRING" id="409849.ENSPMGP00000024237"/>
<keyword evidence="9" id="KW-0325">Glycoprotein</keyword>
<evidence type="ECO:0000256" key="7">
    <source>
        <dbReference type="ARBA" id="ARBA00023121"/>
    </source>
</evidence>
<comment type="caution">
    <text evidence="12">Lacks conserved residue(s) required for the propagation of feature annotation.</text>
</comment>
<proteinExistence type="predicted"/>
<dbReference type="Gene3D" id="2.60.120.200">
    <property type="match status" value="2"/>
</dbReference>
<evidence type="ECO:0000256" key="9">
    <source>
        <dbReference type="ARBA" id="ARBA00023180"/>
    </source>
</evidence>
<keyword evidence="7" id="KW-0446">Lipid-binding</keyword>
<evidence type="ECO:0000256" key="2">
    <source>
        <dbReference type="ARBA" id="ARBA00011738"/>
    </source>
</evidence>
<name>A0A3B4B3Q3_9GOBI</name>
<dbReference type="CDD" id="cd00110">
    <property type="entry name" value="LamG"/>
    <property type="match status" value="1"/>
</dbReference>
<keyword evidence="4" id="KW-0754">Steroid-binding</keyword>
<dbReference type="InterPro" id="IPR001791">
    <property type="entry name" value="Laminin_G"/>
</dbReference>
<dbReference type="PROSITE" id="PS50025">
    <property type="entry name" value="LAM_G_DOMAIN"/>
    <property type="match status" value="1"/>
</dbReference>
<comment type="function">
    <text evidence="10">Functions as an androgen transport protein, but may also be involved in receptor mediated processes. Each dimer binds one molecule of steroid. Specific for 5-alpha-dihydrotestosterone, testosterone, and 17-beta-estradiol. Regulates the plasma metabolic clearance rate of steroid hormones by controlling their plasma concentration.</text>
</comment>
<dbReference type="GO" id="GO:0005496">
    <property type="term" value="F:steroid binding"/>
    <property type="evidence" value="ECO:0007669"/>
    <property type="project" value="UniProtKB-KW"/>
</dbReference>
<dbReference type="AlphaFoldDB" id="A0A3B4B3Q3"/>
<dbReference type="PANTHER" id="PTHR24040">
    <property type="entry name" value="LAMININ G-LIKE DOMAIN-CONTAINING PROTEIN"/>
    <property type="match status" value="1"/>
</dbReference>
<evidence type="ECO:0000256" key="6">
    <source>
        <dbReference type="ARBA" id="ARBA00022737"/>
    </source>
</evidence>
<dbReference type="FunFam" id="2.60.120.200:FF:000107">
    <property type="entry name" value="Sex hormone-binding globulin"/>
    <property type="match status" value="1"/>
</dbReference>
<feature type="chain" id="PRO_5017206043" description="Sex hormone-binding globulin" evidence="13">
    <location>
        <begin position="26"/>
        <end position="385"/>
    </location>
</feature>
<protein>
    <recommendedName>
        <fullName evidence="11">Sex hormone-binding globulin</fullName>
    </recommendedName>
</protein>
<accession>A0A3B4B3Q3</accession>
<sequence>MGWNWKTMTVGLLLVLGMLGKGAHGGGNGRGKKEISGAGVFYLGQDRDTWRPLVQITVNLSEITDVKSRFQLRTFDPEGTIFYGDTKSGEDWFVLSLNKGFPMMQICKEGMLLSVTGGPKLNDGKWHTLEVSNQGKFVVLVVDGTQPLVVGLKPKEKDEPLSGVLRLALGGILINTENLLVQYKPQMDGCIREGIWLNLTLPWETEEEEMWQCHENIKPGSYFPGKGLAVFNSSGGHIHTVITLEFWGDFKEMDGTICSIKKPGEEPLFYLTADRSAKVSVTLTFGAETIRMQPASSRLRITFHSDAVKVHLDREESSAMIPVSDPGYADMWAVGSLSIGGLLGEDDTGTQFLTGCLEKIQIQGKNLDMNLAFNEMSIYSHSCPA</sequence>
<organism evidence="15 16">
    <name type="scientific">Periophthalmus magnuspinnatus</name>
    <dbReference type="NCBI Taxonomy" id="409849"/>
    <lineage>
        <taxon>Eukaryota</taxon>
        <taxon>Metazoa</taxon>
        <taxon>Chordata</taxon>
        <taxon>Craniata</taxon>
        <taxon>Vertebrata</taxon>
        <taxon>Euteleostomi</taxon>
        <taxon>Actinopterygii</taxon>
        <taxon>Neopterygii</taxon>
        <taxon>Teleostei</taxon>
        <taxon>Neoteleostei</taxon>
        <taxon>Acanthomorphata</taxon>
        <taxon>Gobiaria</taxon>
        <taxon>Gobiiformes</taxon>
        <taxon>Gobioidei</taxon>
        <taxon>Gobiidae</taxon>
        <taxon>Oxudercinae</taxon>
        <taxon>Periophthalmus</taxon>
    </lineage>
</organism>
<keyword evidence="3" id="KW-0964">Secreted</keyword>
<evidence type="ECO:0000256" key="10">
    <source>
        <dbReference type="ARBA" id="ARBA00037620"/>
    </source>
</evidence>
<dbReference type="GO" id="GO:0005576">
    <property type="term" value="C:extracellular region"/>
    <property type="evidence" value="ECO:0007669"/>
    <property type="project" value="UniProtKB-SubCell"/>
</dbReference>
<keyword evidence="8" id="KW-1015">Disulfide bond</keyword>
<dbReference type="Proteomes" id="UP000261520">
    <property type="component" value="Unplaced"/>
</dbReference>
<evidence type="ECO:0000256" key="11">
    <source>
        <dbReference type="ARBA" id="ARBA00040510"/>
    </source>
</evidence>
<evidence type="ECO:0000256" key="3">
    <source>
        <dbReference type="ARBA" id="ARBA00022525"/>
    </source>
</evidence>
<dbReference type="Ensembl" id="ENSPMGT00000025825.1">
    <property type="protein sequence ID" value="ENSPMGP00000024237.1"/>
    <property type="gene ID" value="ENSPMGG00000019605.1"/>
</dbReference>
<keyword evidence="5 13" id="KW-0732">Signal</keyword>
<evidence type="ECO:0000259" key="14">
    <source>
        <dbReference type="PROSITE" id="PS50025"/>
    </source>
</evidence>
<feature type="signal peptide" evidence="13">
    <location>
        <begin position="1"/>
        <end position="25"/>
    </location>
</feature>
<dbReference type="PANTHER" id="PTHR24040:SF3">
    <property type="entry name" value="SEX HORMONE-BINDING GLOBULIN"/>
    <property type="match status" value="1"/>
</dbReference>
<dbReference type="SMART" id="SM00282">
    <property type="entry name" value="LamG"/>
    <property type="match status" value="1"/>
</dbReference>
<dbReference type="SUPFAM" id="SSF49899">
    <property type="entry name" value="Concanavalin A-like lectins/glucanases"/>
    <property type="match status" value="2"/>
</dbReference>
<evidence type="ECO:0000256" key="1">
    <source>
        <dbReference type="ARBA" id="ARBA00004613"/>
    </source>
</evidence>
<evidence type="ECO:0000256" key="8">
    <source>
        <dbReference type="ARBA" id="ARBA00023157"/>
    </source>
</evidence>
<reference evidence="15" key="2">
    <citation type="submission" date="2025-09" db="UniProtKB">
        <authorList>
            <consortium name="Ensembl"/>
        </authorList>
    </citation>
    <scope>IDENTIFICATION</scope>
</reference>
<keyword evidence="6" id="KW-0677">Repeat</keyword>
<dbReference type="InterPro" id="IPR013320">
    <property type="entry name" value="ConA-like_dom_sf"/>
</dbReference>
<comment type="subcellular location">
    <subcellularLocation>
        <location evidence="1">Secreted</location>
    </subcellularLocation>
</comment>
<comment type="subunit">
    <text evidence="2">Homodimer.</text>
</comment>
<reference evidence="15" key="1">
    <citation type="submission" date="2025-08" db="UniProtKB">
        <authorList>
            <consortium name="Ensembl"/>
        </authorList>
    </citation>
    <scope>IDENTIFICATION</scope>
</reference>
<dbReference type="InterPro" id="IPR051145">
    <property type="entry name" value="GAS-SHBG-PROS"/>
</dbReference>
<dbReference type="Pfam" id="PF00054">
    <property type="entry name" value="Laminin_G_1"/>
    <property type="match status" value="1"/>
</dbReference>
<feature type="domain" description="Laminin G" evidence="14">
    <location>
        <begin position="40"/>
        <end position="213"/>
    </location>
</feature>
<evidence type="ECO:0000313" key="15">
    <source>
        <dbReference type="Ensembl" id="ENSPMGP00000024237.1"/>
    </source>
</evidence>
<evidence type="ECO:0000313" key="16">
    <source>
        <dbReference type="Proteomes" id="UP000261520"/>
    </source>
</evidence>
<evidence type="ECO:0000256" key="4">
    <source>
        <dbReference type="ARBA" id="ARBA00022665"/>
    </source>
</evidence>